<dbReference type="AlphaFoldDB" id="A0A9D4A502"/>
<organism evidence="1 2">
    <name type="scientific">Gossypium stocksii</name>
    <dbReference type="NCBI Taxonomy" id="47602"/>
    <lineage>
        <taxon>Eukaryota</taxon>
        <taxon>Viridiplantae</taxon>
        <taxon>Streptophyta</taxon>
        <taxon>Embryophyta</taxon>
        <taxon>Tracheophyta</taxon>
        <taxon>Spermatophyta</taxon>
        <taxon>Magnoliopsida</taxon>
        <taxon>eudicotyledons</taxon>
        <taxon>Gunneridae</taxon>
        <taxon>Pentapetalae</taxon>
        <taxon>rosids</taxon>
        <taxon>malvids</taxon>
        <taxon>Malvales</taxon>
        <taxon>Malvaceae</taxon>
        <taxon>Malvoideae</taxon>
        <taxon>Gossypium</taxon>
    </lineage>
</organism>
<dbReference type="Proteomes" id="UP000828251">
    <property type="component" value="Unassembled WGS sequence"/>
</dbReference>
<name>A0A9D4A502_9ROSI</name>
<dbReference type="EMBL" id="JAIQCV010000007">
    <property type="protein sequence ID" value="KAH1084459.1"/>
    <property type="molecule type" value="Genomic_DNA"/>
</dbReference>
<accession>A0A9D4A502</accession>
<keyword evidence="2" id="KW-1185">Reference proteome</keyword>
<proteinExistence type="predicted"/>
<protein>
    <submittedName>
        <fullName evidence="1">Uncharacterized protein</fullName>
    </submittedName>
</protein>
<evidence type="ECO:0000313" key="2">
    <source>
        <dbReference type="Proteomes" id="UP000828251"/>
    </source>
</evidence>
<dbReference type="PANTHER" id="PTHR35021:SF8">
    <property type="entry name" value="FIBER PROTEIN FB17"/>
    <property type="match status" value="1"/>
</dbReference>
<evidence type="ECO:0000313" key="1">
    <source>
        <dbReference type="EMBL" id="KAH1084459.1"/>
    </source>
</evidence>
<gene>
    <name evidence="1" type="ORF">J1N35_024220</name>
</gene>
<reference evidence="1 2" key="1">
    <citation type="journal article" date="2021" name="Plant Biotechnol. J.">
        <title>Multi-omics assisted identification of the key and species-specific regulatory components of drought-tolerant mechanisms in Gossypium stocksii.</title>
        <authorList>
            <person name="Yu D."/>
            <person name="Ke L."/>
            <person name="Zhang D."/>
            <person name="Wu Y."/>
            <person name="Sun Y."/>
            <person name="Mei J."/>
            <person name="Sun J."/>
            <person name="Sun Y."/>
        </authorList>
    </citation>
    <scope>NUCLEOTIDE SEQUENCE [LARGE SCALE GENOMIC DNA]</scope>
    <source>
        <strain evidence="2">cv. E1</strain>
        <tissue evidence="1">Leaf</tissue>
    </source>
</reference>
<dbReference type="PANTHER" id="PTHR35021">
    <property type="match status" value="1"/>
</dbReference>
<sequence length="121" mass="13647">MFSARSPSLSSAFSVLEHPVYDKANNKVEKESFPGLQEELQRTDGEEVPSFLQSIVSRIEKDRGIETNFAHEAIQLLVSAAIKEMEDCPVKKLDLDRLKKWGATLNRGKEVSFEVGLQMFC</sequence>
<comment type="caution">
    <text evidence="1">The sequence shown here is derived from an EMBL/GenBank/DDBJ whole genome shotgun (WGS) entry which is preliminary data.</text>
</comment>